<comment type="caution">
    <text evidence="1">The sequence shown here is derived from an EMBL/GenBank/DDBJ whole genome shotgun (WGS) entry which is preliminary data.</text>
</comment>
<dbReference type="EMBL" id="JAUSTT010000011">
    <property type="protein sequence ID" value="MDQ0176240.1"/>
    <property type="molecule type" value="Genomic_DNA"/>
</dbReference>
<dbReference type="RefSeq" id="WP_307229249.1">
    <property type="nucleotide sequence ID" value="NZ_JAUSTT010000011.1"/>
</dbReference>
<dbReference type="Gene3D" id="3.30.1360.170">
    <property type="match status" value="1"/>
</dbReference>
<evidence type="ECO:0000313" key="1">
    <source>
        <dbReference type="EMBL" id="MDQ0176240.1"/>
    </source>
</evidence>
<reference evidence="1 2" key="1">
    <citation type="submission" date="2023-07" db="EMBL/GenBank/DDBJ databases">
        <title>Genomic Encyclopedia of Type Strains, Phase IV (KMG-IV): sequencing the most valuable type-strain genomes for metagenomic binning, comparative biology and taxonomic classification.</title>
        <authorList>
            <person name="Goeker M."/>
        </authorList>
    </citation>
    <scope>NUCLEOTIDE SEQUENCE [LARGE SCALE GENOMIC DNA]</scope>
    <source>
        <strain evidence="1 2">DSM 23837</strain>
    </source>
</reference>
<evidence type="ECO:0000313" key="2">
    <source>
        <dbReference type="Proteomes" id="UP001223586"/>
    </source>
</evidence>
<proteinExistence type="predicted"/>
<organism evidence="1 2">
    <name type="scientific">Bacillus chungangensis</name>
    <dbReference type="NCBI Taxonomy" id="587633"/>
    <lineage>
        <taxon>Bacteria</taxon>
        <taxon>Bacillati</taxon>
        <taxon>Bacillota</taxon>
        <taxon>Bacilli</taxon>
        <taxon>Bacillales</taxon>
        <taxon>Bacillaceae</taxon>
        <taxon>Bacillus</taxon>
    </lineage>
</organism>
<dbReference type="InterPro" id="IPR036098">
    <property type="entry name" value="Thymidylate_synthase_ThyX_sf"/>
</dbReference>
<protein>
    <submittedName>
        <fullName evidence="1">Uncharacterized protein</fullName>
    </submittedName>
</protein>
<gene>
    <name evidence="1" type="ORF">J2S08_002077</name>
</gene>
<sequence>MKVGFIYHTEDYHKLIERMAWEYYQSYPKREEQFHTFIRDTIEMSPNSVTSVGNIVLGVTAFTGLEEYSGVMTDLMTFKEINNFIRWTFPDAKKNPDSKIGLIVSMNMSTFIDIDKNIKDYDVNTALWKSIKRLVHRVPELRWISVEMGNTDLKFKENSDTAIEEPELYSPIILSEDYTVLKERGLTNYELDVHATITMNLKIDRTTVIQMYRQVGMVGGSELPQPYVEKGCIFPNAIITKLINCRPLRQWKHFLNLSITKDAQKEIQLNINSIKKVFNKAGIQYWEEKVNNKHP</sequence>
<keyword evidence="2" id="KW-1185">Reference proteome</keyword>
<accession>A0ABT9WSQ3</accession>
<name>A0ABT9WSQ3_9BACI</name>
<dbReference type="Proteomes" id="UP001223586">
    <property type="component" value="Unassembled WGS sequence"/>
</dbReference>